<feature type="domain" description="CHASE" evidence="8">
    <location>
        <begin position="74"/>
        <end position="250"/>
    </location>
</feature>
<dbReference type="Proteomes" id="UP000018211">
    <property type="component" value="Unassembled WGS sequence"/>
</dbReference>
<comment type="caution">
    <text evidence="10">The sequence shown here is derived from an EMBL/GenBank/DDBJ whole genome shotgun (WGS) entry which is preliminary data.</text>
</comment>
<dbReference type="Gene3D" id="3.30.70.270">
    <property type="match status" value="1"/>
</dbReference>
<dbReference type="GO" id="GO:0052621">
    <property type="term" value="F:diguanylate cyclase activity"/>
    <property type="evidence" value="ECO:0007669"/>
    <property type="project" value="UniProtKB-EC"/>
</dbReference>
<dbReference type="InterPro" id="IPR042240">
    <property type="entry name" value="CHASE_sf"/>
</dbReference>
<name>A0AAV2VHN1_9VIBR</name>
<organism evidence="10 11">
    <name type="scientific">Vibrio nigripulchritudo SOn1</name>
    <dbReference type="NCBI Taxonomy" id="1238450"/>
    <lineage>
        <taxon>Bacteria</taxon>
        <taxon>Pseudomonadati</taxon>
        <taxon>Pseudomonadota</taxon>
        <taxon>Gammaproteobacteria</taxon>
        <taxon>Vibrionales</taxon>
        <taxon>Vibrionaceae</taxon>
        <taxon>Vibrio</taxon>
    </lineage>
</organism>
<dbReference type="Pfam" id="PF00990">
    <property type="entry name" value="GGDEF"/>
    <property type="match status" value="1"/>
</dbReference>
<dbReference type="InterPro" id="IPR006189">
    <property type="entry name" value="CHASE_dom"/>
</dbReference>
<dbReference type="SUPFAM" id="SSF55073">
    <property type="entry name" value="Nucleotide cyclase"/>
    <property type="match status" value="1"/>
</dbReference>
<evidence type="ECO:0000259" key="8">
    <source>
        <dbReference type="PROSITE" id="PS50839"/>
    </source>
</evidence>
<evidence type="ECO:0000256" key="3">
    <source>
        <dbReference type="ARBA" id="ARBA00022692"/>
    </source>
</evidence>
<dbReference type="PROSITE" id="PS50839">
    <property type="entry name" value="CHASE"/>
    <property type="match status" value="1"/>
</dbReference>
<protein>
    <recommendedName>
        <fullName evidence="2">diguanylate cyclase</fullName>
        <ecNumber evidence="2">2.7.7.65</ecNumber>
    </recommendedName>
</protein>
<dbReference type="CDD" id="cd01949">
    <property type="entry name" value="GGDEF"/>
    <property type="match status" value="1"/>
</dbReference>
<feature type="transmembrane region" description="Helical" evidence="7">
    <location>
        <begin position="308"/>
        <end position="333"/>
    </location>
</feature>
<keyword evidence="3 7" id="KW-0812">Transmembrane</keyword>
<dbReference type="InterPro" id="IPR050469">
    <property type="entry name" value="Diguanylate_Cyclase"/>
</dbReference>
<dbReference type="PANTHER" id="PTHR45138">
    <property type="entry name" value="REGULATORY COMPONENTS OF SENSORY TRANSDUCTION SYSTEM"/>
    <property type="match status" value="1"/>
</dbReference>
<dbReference type="PROSITE" id="PS50887">
    <property type="entry name" value="GGDEF"/>
    <property type="match status" value="1"/>
</dbReference>
<keyword evidence="4 7" id="KW-1133">Transmembrane helix</keyword>
<dbReference type="EMBL" id="CAOF01000004">
    <property type="protein sequence ID" value="CCO44156.1"/>
    <property type="molecule type" value="Genomic_DNA"/>
</dbReference>
<evidence type="ECO:0000256" key="2">
    <source>
        <dbReference type="ARBA" id="ARBA00012528"/>
    </source>
</evidence>
<dbReference type="Gene3D" id="3.30.450.350">
    <property type="entry name" value="CHASE domain"/>
    <property type="match status" value="1"/>
</dbReference>
<dbReference type="SMART" id="SM00267">
    <property type="entry name" value="GGDEF"/>
    <property type="match status" value="1"/>
</dbReference>
<evidence type="ECO:0000256" key="5">
    <source>
        <dbReference type="ARBA" id="ARBA00023136"/>
    </source>
</evidence>
<comment type="catalytic activity">
    <reaction evidence="6">
        <text>2 GTP = 3',3'-c-di-GMP + 2 diphosphate</text>
        <dbReference type="Rhea" id="RHEA:24898"/>
        <dbReference type="ChEBI" id="CHEBI:33019"/>
        <dbReference type="ChEBI" id="CHEBI:37565"/>
        <dbReference type="ChEBI" id="CHEBI:58805"/>
        <dbReference type="EC" id="2.7.7.65"/>
    </reaction>
</comment>
<gene>
    <name evidence="10" type="ORF">VIBNISOn1_1010008</name>
</gene>
<evidence type="ECO:0000256" key="4">
    <source>
        <dbReference type="ARBA" id="ARBA00022989"/>
    </source>
</evidence>
<dbReference type="PANTHER" id="PTHR45138:SF9">
    <property type="entry name" value="DIGUANYLATE CYCLASE DGCM-RELATED"/>
    <property type="match status" value="1"/>
</dbReference>
<reference evidence="10 11" key="1">
    <citation type="journal article" date="2013" name="ISME J.">
        <title>Comparative genomics of pathogenic lineages of Vibrio nigripulchritudo identifies virulence-associated traits.</title>
        <authorList>
            <person name="Goudenege D."/>
            <person name="Labreuche Y."/>
            <person name="Krin E."/>
            <person name="Ansquer D."/>
            <person name="Mangenot S."/>
            <person name="Calteau A."/>
            <person name="Medigue C."/>
            <person name="Mazel D."/>
            <person name="Polz M.F."/>
            <person name="Le Roux F."/>
        </authorList>
    </citation>
    <scope>NUCLEOTIDE SEQUENCE [LARGE SCALE GENOMIC DNA]</scope>
    <source>
        <strain evidence="10 11">SOn1</strain>
    </source>
</reference>
<dbReference type="EC" id="2.7.7.65" evidence="2"/>
<evidence type="ECO:0000313" key="10">
    <source>
        <dbReference type="EMBL" id="CCO44156.1"/>
    </source>
</evidence>
<proteinExistence type="predicted"/>
<dbReference type="InterPro" id="IPR000160">
    <property type="entry name" value="GGDEF_dom"/>
</dbReference>
<dbReference type="AlphaFoldDB" id="A0AAV2VHN1"/>
<dbReference type="InterPro" id="IPR043128">
    <property type="entry name" value="Rev_trsase/Diguanyl_cyclase"/>
</dbReference>
<dbReference type="GO" id="GO:0005886">
    <property type="term" value="C:plasma membrane"/>
    <property type="evidence" value="ECO:0007669"/>
    <property type="project" value="TreeGrafter"/>
</dbReference>
<dbReference type="InterPro" id="IPR029787">
    <property type="entry name" value="Nucleotide_cyclase"/>
</dbReference>
<comment type="subcellular location">
    <subcellularLocation>
        <location evidence="1">Membrane</location>
    </subcellularLocation>
</comment>
<sequence>MLVKLTRIQALLVLFTTCLGSLSSWFVYSIAATVEKQNVETSLYEIAYTQALEAQYLLDNVTGLLESYGALFSASEQVSRKEFAQFSQIMLRAQYNILAIQWAPKITEAERLLVEYNLKQEGYAPKGFFTTNSNASQTLKAPDQAVYFPVMYTEPLQPNKKAIGLELANRPYNEHAIRQSAMFRRIHATSPFSIVQDPDGPLATAIYFPVFQQHENHRTLDKNVFPPDNLKGFVIMLVKPERLLLNNLANRDHIHFVLSDVTRDTNKRIFPLVNDEPDGHLSYSFPLTLPGRTWQLDIHFTQTMPILWIPYLVLFAFSALTLVVLSAMVYSFYKTSVISDANEQLQRQKEVLQDLAMKDPLTGLVNRLSLQEQVSNLKLEPQQVTALCLLDLDNFKHINDRFGHQQGDKFLKQIASIISEHFEGIGITSRLGGDEFVFLLTDAQSHEQIGQLLQSLLTKIEHVCSCGEHTCDEHPVSASIGVVMTAGPIREFEQRLNQADNAMYMAKRNGKNRFYIISEV</sequence>
<dbReference type="Pfam" id="PF03924">
    <property type="entry name" value="CHASE"/>
    <property type="match status" value="1"/>
</dbReference>
<feature type="domain" description="GGDEF" evidence="9">
    <location>
        <begin position="383"/>
        <end position="519"/>
    </location>
</feature>
<dbReference type="GO" id="GO:0043709">
    <property type="term" value="P:cell adhesion involved in single-species biofilm formation"/>
    <property type="evidence" value="ECO:0007669"/>
    <property type="project" value="TreeGrafter"/>
</dbReference>
<keyword evidence="5 7" id="KW-0472">Membrane</keyword>
<dbReference type="GO" id="GO:0007165">
    <property type="term" value="P:signal transduction"/>
    <property type="evidence" value="ECO:0007669"/>
    <property type="project" value="UniProtKB-ARBA"/>
</dbReference>
<accession>A0AAV2VHN1</accession>
<evidence type="ECO:0000259" key="9">
    <source>
        <dbReference type="PROSITE" id="PS50887"/>
    </source>
</evidence>
<evidence type="ECO:0000256" key="6">
    <source>
        <dbReference type="ARBA" id="ARBA00034247"/>
    </source>
</evidence>
<evidence type="ECO:0000256" key="7">
    <source>
        <dbReference type="SAM" id="Phobius"/>
    </source>
</evidence>
<dbReference type="GO" id="GO:1902201">
    <property type="term" value="P:negative regulation of bacterial-type flagellum-dependent cell motility"/>
    <property type="evidence" value="ECO:0007669"/>
    <property type="project" value="TreeGrafter"/>
</dbReference>
<dbReference type="NCBIfam" id="TIGR00254">
    <property type="entry name" value="GGDEF"/>
    <property type="match status" value="1"/>
</dbReference>
<dbReference type="SMART" id="SM01079">
    <property type="entry name" value="CHASE"/>
    <property type="match status" value="1"/>
</dbReference>
<evidence type="ECO:0000256" key="1">
    <source>
        <dbReference type="ARBA" id="ARBA00004370"/>
    </source>
</evidence>
<dbReference type="RefSeq" id="WP_022599312.1">
    <property type="nucleotide sequence ID" value="NZ_LK391965.1"/>
</dbReference>
<evidence type="ECO:0000313" key="11">
    <source>
        <dbReference type="Proteomes" id="UP000018211"/>
    </source>
</evidence>